<evidence type="ECO:0000313" key="2">
    <source>
        <dbReference type="EMBL" id="JAD64744.1"/>
    </source>
</evidence>
<dbReference type="AlphaFoldDB" id="A0A0A9BL97"/>
<dbReference type="EMBL" id="GBRH01233151">
    <property type="protein sequence ID" value="JAD64744.1"/>
    <property type="molecule type" value="Transcribed_RNA"/>
</dbReference>
<sequence>MQIMYRQKGKAIGCHEGRSGPHESWRLVNARN</sequence>
<reference evidence="2" key="2">
    <citation type="journal article" date="2015" name="Data Brief">
        <title>Shoot transcriptome of the giant reed, Arundo donax.</title>
        <authorList>
            <person name="Barrero R.A."/>
            <person name="Guerrero F.D."/>
            <person name="Moolhuijzen P."/>
            <person name="Goolsby J.A."/>
            <person name="Tidwell J."/>
            <person name="Bellgard S.E."/>
            <person name="Bellgard M.I."/>
        </authorList>
    </citation>
    <scope>NUCLEOTIDE SEQUENCE</scope>
    <source>
        <tissue evidence="2">Shoot tissue taken approximately 20 cm above the soil surface</tissue>
    </source>
</reference>
<reference evidence="2" key="1">
    <citation type="submission" date="2014-09" db="EMBL/GenBank/DDBJ databases">
        <authorList>
            <person name="Magalhaes I.L.F."/>
            <person name="Oliveira U."/>
            <person name="Santos F.R."/>
            <person name="Vidigal T.H.D.A."/>
            <person name="Brescovit A.D."/>
            <person name="Santos A.J."/>
        </authorList>
    </citation>
    <scope>NUCLEOTIDE SEQUENCE</scope>
    <source>
        <tissue evidence="2">Shoot tissue taken approximately 20 cm above the soil surface</tissue>
    </source>
</reference>
<evidence type="ECO:0000256" key="1">
    <source>
        <dbReference type="SAM" id="MobiDB-lite"/>
    </source>
</evidence>
<proteinExistence type="predicted"/>
<protein>
    <submittedName>
        <fullName evidence="2">Uncharacterized protein</fullName>
    </submittedName>
</protein>
<accession>A0A0A9BL97</accession>
<name>A0A0A9BL97_ARUDO</name>
<organism evidence="2">
    <name type="scientific">Arundo donax</name>
    <name type="common">Giant reed</name>
    <name type="synonym">Donax arundinaceus</name>
    <dbReference type="NCBI Taxonomy" id="35708"/>
    <lineage>
        <taxon>Eukaryota</taxon>
        <taxon>Viridiplantae</taxon>
        <taxon>Streptophyta</taxon>
        <taxon>Embryophyta</taxon>
        <taxon>Tracheophyta</taxon>
        <taxon>Spermatophyta</taxon>
        <taxon>Magnoliopsida</taxon>
        <taxon>Liliopsida</taxon>
        <taxon>Poales</taxon>
        <taxon>Poaceae</taxon>
        <taxon>PACMAD clade</taxon>
        <taxon>Arundinoideae</taxon>
        <taxon>Arundineae</taxon>
        <taxon>Arundo</taxon>
    </lineage>
</organism>
<feature type="compositionally biased region" description="Basic and acidic residues" evidence="1">
    <location>
        <begin position="13"/>
        <end position="25"/>
    </location>
</feature>
<feature type="region of interest" description="Disordered" evidence="1">
    <location>
        <begin position="13"/>
        <end position="32"/>
    </location>
</feature>